<evidence type="ECO:0000256" key="6">
    <source>
        <dbReference type="PROSITE-ProRule" id="PRU00409"/>
    </source>
</evidence>
<dbReference type="GO" id="GO:0005524">
    <property type="term" value="F:ATP binding"/>
    <property type="evidence" value="ECO:0007669"/>
    <property type="project" value="UniProtKB-UniRule"/>
</dbReference>
<dbReference type="InterPro" id="IPR048429">
    <property type="entry name" value="MCC_alpha_BT"/>
</dbReference>
<dbReference type="RefSeq" id="WP_073613285.1">
    <property type="nucleotide sequence ID" value="NZ_FRFE01000008.1"/>
</dbReference>
<dbReference type="PROSITE" id="PS50968">
    <property type="entry name" value="BIOTINYL_LIPOYL"/>
    <property type="match status" value="1"/>
</dbReference>
<dbReference type="Gene3D" id="2.40.50.100">
    <property type="match status" value="1"/>
</dbReference>
<dbReference type="Gene3D" id="3.30.470.20">
    <property type="entry name" value="ATP-grasp fold, B domain"/>
    <property type="match status" value="1"/>
</dbReference>
<accession>A0A1M7Y5Z7</accession>
<dbReference type="Pfam" id="PF00289">
    <property type="entry name" value="Biotin_carb_N"/>
    <property type="match status" value="1"/>
</dbReference>
<sequence length="671" mass="73291">MFKKILIANRGEIACRIIYSARKMGIATVAVYSEPDSSALHVELADEAYCIGPAAATLSYLNQQEILRVAKAAGAEAIHPGYGFLSENPEFALACKAAGLIFVGPSPDVITSMGIKSRARDIMEQAGIPVIPGCYIDEVPDSELEGKGEGLGYPLLIKADRGGGGKGIRLVNATEEMNEAIAAARREAAGAFGDASLLMEKQIVNARHVEVQIFRDIHGNAVHLFERDCSLQRRHQKILEESPAPGISERIRQKLHRTAVAAAETLGYVGAGTVEFLVEPDGEFYFLEINTRLQVEHPVTEMITGQDLVAWQLLVAAGEPLPLGQEELECKGHAIEVRVYAEDPVRNFLPSTGTIHYLRQPMTADGVRVDSGVRQGDMVTPFYDPMLAKLIVWGEDRHEAILRLLAALAEYHFAGITVNIGFLRRLAVDPAFSAATHTTRYVDEHLDELTRPEPITDETLAIVALYRVLENQRMLYQQVGSGGDPYSPWNSGKGFRVNESDRIEMQLLSQGEMVTVHMYPVGDGYRLEMAGVVMTVTVVELHGAKLRCRLQGKNVAATLVTHDEQITVFCAGNTFHLLLPDLGRVGSDGGGGNSLRAPIPGKVTELFVEAGDTVRQGDQLLVLEAMKMEYAIRAPADGTVISILYRQGDSVQEKDRLVEFQPLEEKNDAAA</sequence>
<evidence type="ECO:0000256" key="4">
    <source>
        <dbReference type="ARBA" id="ARBA00022840"/>
    </source>
</evidence>
<dbReference type="FunFam" id="3.30.470.20:FF:000028">
    <property type="entry name" value="Methylcrotonoyl-CoA carboxylase subunit alpha, mitochondrial"/>
    <property type="match status" value="1"/>
</dbReference>
<evidence type="ECO:0000259" key="9">
    <source>
        <dbReference type="PROSITE" id="PS50979"/>
    </source>
</evidence>
<dbReference type="Gene3D" id="3.30.700.40">
    <property type="match status" value="1"/>
</dbReference>
<dbReference type="InterPro" id="IPR005481">
    <property type="entry name" value="BC-like_N"/>
</dbReference>
<dbReference type="SMART" id="SM00878">
    <property type="entry name" value="Biotin_carb_C"/>
    <property type="match status" value="1"/>
</dbReference>
<dbReference type="PANTHER" id="PTHR18866">
    <property type="entry name" value="CARBOXYLASE:PYRUVATE/ACETYL-COA/PROPIONYL-COA CARBOXYLASE"/>
    <property type="match status" value="1"/>
</dbReference>
<evidence type="ECO:0000256" key="3">
    <source>
        <dbReference type="ARBA" id="ARBA00022741"/>
    </source>
</evidence>
<dbReference type="GO" id="GO:0016874">
    <property type="term" value="F:ligase activity"/>
    <property type="evidence" value="ECO:0007669"/>
    <property type="project" value="UniProtKB-KW"/>
</dbReference>
<dbReference type="Pfam" id="PF21139">
    <property type="entry name" value="BT_MCC_alpha"/>
    <property type="match status" value="1"/>
</dbReference>
<keyword evidence="11" id="KW-1185">Reference proteome</keyword>
<dbReference type="Pfam" id="PF02786">
    <property type="entry name" value="CPSase_L_D2"/>
    <property type="match status" value="1"/>
</dbReference>
<keyword evidence="5" id="KW-0092">Biotin</keyword>
<evidence type="ECO:0000313" key="10">
    <source>
        <dbReference type="EMBL" id="SHO47819.1"/>
    </source>
</evidence>
<dbReference type="SUPFAM" id="SSF52440">
    <property type="entry name" value="PreATP-grasp domain"/>
    <property type="match status" value="1"/>
</dbReference>
<dbReference type="CDD" id="cd06850">
    <property type="entry name" value="biotinyl_domain"/>
    <property type="match status" value="1"/>
</dbReference>
<keyword evidence="2" id="KW-0436">Ligase</keyword>
<dbReference type="SUPFAM" id="SSF56059">
    <property type="entry name" value="Glutathione synthetase ATP-binding domain-like"/>
    <property type="match status" value="1"/>
</dbReference>
<dbReference type="EMBL" id="FRFE01000008">
    <property type="protein sequence ID" value="SHO47819.1"/>
    <property type="molecule type" value="Genomic_DNA"/>
</dbReference>
<evidence type="ECO:0000256" key="5">
    <source>
        <dbReference type="ARBA" id="ARBA00023267"/>
    </source>
</evidence>
<gene>
    <name evidence="10" type="ORF">SAMN02745220_01978</name>
</gene>
<reference evidence="10 11" key="1">
    <citation type="submission" date="2016-12" db="EMBL/GenBank/DDBJ databases">
        <authorList>
            <person name="Song W.-J."/>
            <person name="Kurnit D.M."/>
        </authorList>
    </citation>
    <scope>NUCLEOTIDE SEQUENCE [LARGE SCALE GENOMIC DNA]</scope>
    <source>
        <strain evidence="10 11">DSM 18488</strain>
    </source>
</reference>
<dbReference type="SUPFAM" id="SSF51246">
    <property type="entry name" value="Rudiment single hybrid motif"/>
    <property type="match status" value="1"/>
</dbReference>
<dbReference type="InterPro" id="IPR050856">
    <property type="entry name" value="Biotin_carboxylase_complex"/>
</dbReference>
<name>A0A1M7Y5Z7_9BACT</name>
<dbReference type="InterPro" id="IPR000089">
    <property type="entry name" value="Biotin_lipoyl"/>
</dbReference>
<dbReference type="STRING" id="1121416.SAMN02745220_01978"/>
<feature type="domain" description="ATP-grasp" evidence="8">
    <location>
        <begin position="120"/>
        <end position="317"/>
    </location>
</feature>
<dbReference type="PROSITE" id="PS00188">
    <property type="entry name" value="BIOTIN"/>
    <property type="match status" value="1"/>
</dbReference>
<evidence type="ECO:0000256" key="1">
    <source>
        <dbReference type="ARBA" id="ARBA00001953"/>
    </source>
</evidence>
<dbReference type="OrthoDB" id="9769961at2"/>
<dbReference type="Pfam" id="PF00364">
    <property type="entry name" value="Biotin_lipoyl"/>
    <property type="match status" value="1"/>
</dbReference>
<dbReference type="PROSITE" id="PS50975">
    <property type="entry name" value="ATP_GRASP"/>
    <property type="match status" value="1"/>
</dbReference>
<feature type="domain" description="Lipoyl-binding" evidence="7">
    <location>
        <begin position="582"/>
        <end position="661"/>
    </location>
</feature>
<dbReference type="InterPro" id="IPR011761">
    <property type="entry name" value="ATP-grasp"/>
</dbReference>
<dbReference type="InterPro" id="IPR011764">
    <property type="entry name" value="Biotin_carboxylation_dom"/>
</dbReference>
<evidence type="ECO:0000313" key="11">
    <source>
        <dbReference type="Proteomes" id="UP000184603"/>
    </source>
</evidence>
<comment type="cofactor">
    <cofactor evidence="1">
        <name>biotin</name>
        <dbReference type="ChEBI" id="CHEBI:57586"/>
    </cofactor>
</comment>
<keyword evidence="4 6" id="KW-0067">ATP-binding</keyword>
<dbReference type="Pfam" id="PF02785">
    <property type="entry name" value="Biotin_carb_C"/>
    <property type="match status" value="1"/>
</dbReference>
<feature type="domain" description="Biotin carboxylation" evidence="9">
    <location>
        <begin position="1"/>
        <end position="447"/>
    </location>
</feature>
<dbReference type="InterPro" id="IPR011054">
    <property type="entry name" value="Rudment_hybrid_motif"/>
</dbReference>
<dbReference type="Proteomes" id="UP000184603">
    <property type="component" value="Unassembled WGS sequence"/>
</dbReference>
<dbReference type="FunFam" id="3.40.50.20:FF:000010">
    <property type="entry name" value="Propionyl-CoA carboxylase subunit alpha"/>
    <property type="match status" value="1"/>
</dbReference>
<evidence type="ECO:0000259" key="7">
    <source>
        <dbReference type="PROSITE" id="PS50968"/>
    </source>
</evidence>
<dbReference type="AlphaFoldDB" id="A0A1M7Y5Z7"/>
<protein>
    <submittedName>
        <fullName evidence="10">3-methylcrotonyl-CoA carboxylase alpha subunit</fullName>
    </submittedName>
</protein>
<evidence type="ECO:0000256" key="2">
    <source>
        <dbReference type="ARBA" id="ARBA00022598"/>
    </source>
</evidence>
<dbReference type="PANTHER" id="PTHR18866:SF33">
    <property type="entry name" value="METHYLCROTONOYL-COA CARBOXYLASE SUBUNIT ALPHA, MITOCHONDRIAL-RELATED"/>
    <property type="match status" value="1"/>
</dbReference>
<evidence type="ECO:0000259" key="8">
    <source>
        <dbReference type="PROSITE" id="PS50975"/>
    </source>
</evidence>
<keyword evidence="3 6" id="KW-0547">Nucleotide-binding</keyword>
<dbReference type="PROSITE" id="PS50979">
    <property type="entry name" value="BC"/>
    <property type="match status" value="1"/>
</dbReference>
<proteinExistence type="predicted"/>
<dbReference type="InterPro" id="IPR016185">
    <property type="entry name" value="PreATP-grasp_dom_sf"/>
</dbReference>
<dbReference type="PROSITE" id="PS00867">
    <property type="entry name" value="CPSASE_2"/>
    <property type="match status" value="1"/>
</dbReference>
<dbReference type="GO" id="GO:0046872">
    <property type="term" value="F:metal ion binding"/>
    <property type="evidence" value="ECO:0007669"/>
    <property type="project" value="InterPro"/>
</dbReference>
<dbReference type="FunFam" id="2.40.50.100:FF:000003">
    <property type="entry name" value="Acetyl-CoA carboxylase biotin carboxyl carrier protein"/>
    <property type="match status" value="1"/>
</dbReference>
<dbReference type="InterPro" id="IPR011053">
    <property type="entry name" value="Single_hybrid_motif"/>
</dbReference>
<organism evidence="10 11">
    <name type="scientific">Desulfopila aestuarii DSM 18488</name>
    <dbReference type="NCBI Taxonomy" id="1121416"/>
    <lineage>
        <taxon>Bacteria</taxon>
        <taxon>Pseudomonadati</taxon>
        <taxon>Thermodesulfobacteriota</taxon>
        <taxon>Desulfobulbia</taxon>
        <taxon>Desulfobulbales</taxon>
        <taxon>Desulfocapsaceae</taxon>
        <taxon>Desulfopila</taxon>
    </lineage>
</organism>
<dbReference type="InterPro" id="IPR005479">
    <property type="entry name" value="CPAse_ATP-bd"/>
</dbReference>
<dbReference type="SUPFAM" id="SSF51230">
    <property type="entry name" value="Single hybrid motif"/>
    <property type="match status" value="1"/>
</dbReference>
<dbReference type="InterPro" id="IPR005482">
    <property type="entry name" value="Biotin_COase_C"/>
</dbReference>
<dbReference type="InterPro" id="IPR001882">
    <property type="entry name" value="Biotin_BS"/>
</dbReference>